<reference evidence="2 3" key="1">
    <citation type="submission" date="2019-07" db="EMBL/GenBank/DDBJ databases">
        <title>Genomes of Cafeteria roenbergensis.</title>
        <authorList>
            <person name="Fischer M.G."/>
            <person name="Hackl T."/>
            <person name="Roman M."/>
        </authorList>
    </citation>
    <scope>NUCLEOTIDE SEQUENCE [LARGE SCALE GENOMIC DNA]</scope>
    <source>
        <strain evidence="2 3">E4-10P</strain>
    </source>
</reference>
<dbReference type="Proteomes" id="UP000322899">
    <property type="component" value="Unassembled WGS sequence"/>
</dbReference>
<feature type="domain" description="F-box" evidence="1">
    <location>
        <begin position="15"/>
        <end position="46"/>
    </location>
</feature>
<dbReference type="AlphaFoldDB" id="A0A5A8E6J7"/>
<dbReference type="InterPro" id="IPR036047">
    <property type="entry name" value="F-box-like_dom_sf"/>
</dbReference>
<protein>
    <recommendedName>
        <fullName evidence="1">F-box domain-containing protein</fullName>
    </recommendedName>
</protein>
<dbReference type="InterPro" id="IPR001810">
    <property type="entry name" value="F-box_dom"/>
</dbReference>
<name>A0A5A8E6J7_CAFRO</name>
<evidence type="ECO:0000313" key="3">
    <source>
        <dbReference type="Proteomes" id="UP000322899"/>
    </source>
</evidence>
<sequence>MAGPSVLTDRPALFGHVLGFLETQDLVSAECVCSGWLRAVRSPHVHPSPWAVQLGRTFFLWDDQILQSRTHKRRR</sequence>
<dbReference type="Pfam" id="PF00646">
    <property type="entry name" value="F-box"/>
    <property type="match status" value="1"/>
</dbReference>
<evidence type="ECO:0000313" key="2">
    <source>
        <dbReference type="EMBL" id="KAA0173415.1"/>
    </source>
</evidence>
<comment type="caution">
    <text evidence="2">The sequence shown here is derived from an EMBL/GenBank/DDBJ whole genome shotgun (WGS) entry which is preliminary data.</text>
</comment>
<evidence type="ECO:0000259" key="1">
    <source>
        <dbReference type="Pfam" id="PF00646"/>
    </source>
</evidence>
<proteinExistence type="predicted"/>
<dbReference type="EMBL" id="VLTO01000033">
    <property type="protein sequence ID" value="KAA0173415.1"/>
    <property type="molecule type" value="Genomic_DNA"/>
</dbReference>
<dbReference type="Gene3D" id="1.20.1280.50">
    <property type="match status" value="1"/>
</dbReference>
<organism evidence="2 3">
    <name type="scientific">Cafeteria roenbergensis</name>
    <name type="common">Marine flagellate</name>
    <dbReference type="NCBI Taxonomy" id="33653"/>
    <lineage>
        <taxon>Eukaryota</taxon>
        <taxon>Sar</taxon>
        <taxon>Stramenopiles</taxon>
        <taxon>Bigyra</taxon>
        <taxon>Opalozoa</taxon>
        <taxon>Bicosoecida</taxon>
        <taxon>Cafeteriaceae</taxon>
        <taxon>Cafeteria</taxon>
    </lineage>
</organism>
<gene>
    <name evidence="2" type="ORF">FNF27_05055</name>
</gene>
<dbReference type="SUPFAM" id="SSF81383">
    <property type="entry name" value="F-box domain"/>
    <property type="match status" value="1"/>
</dbReference>
<accession>A0A5A8E6J7</accession>